<dbReference type="GO" id="GO:0006355">
    <property type="term" value="P:regulation of DNA-templated transcription"/>
    <property type="evidence" value="ECO:0007669"/>
    <property type="project" value="InterPro"/>
</dbReference>
<evidence type="ECO:0000313" key="3">
    <source>
        <dbReference type="Proteomes" id="UP001163823"/>
    </source>
</evidence>
<organism evidence="2 3">
    <name type="scientific">Quillaja saponaria</name>
    <name type="common">Soap bark tree</name>
    <dbReference type="NCBI Taxonomy" id="32244"/>
    <lineage>
        <taxon>Eukaryota</taxon>
        <taxon>Viridiplantae</taxon>
        <taxon>Streptophyta</taxon>
        <taxon>Embryophyta</taxon>
        <taxon>Tracheophyta</taxon>
        <taxon>Spermatophyta</taxon>
        <taxon>Magnoliopsida</taxon>
        <taxon>eudicotyledons</taxon>
        <taxon>Gunneridae</taxon>
        <taxon>Pentapetalae</taxon>
        <taxon>rosids</taxon>
        <taxon>fabids</taxon>
        <taxon>Fabales</taxon>
        <taxon>Quillajaceae</taxon>
        <taxon>Quillaja</taxon>
    </lineage>
</organism>
<dbReference type="AlphaFoldDB" id="A0AAD7PC06"/>
<evidence type="ECO:0000256" key="1">
    <source>
        <dbReference type="SAM" id="MobiDB-lite"/>
    </source>
</evidence>
<comment type="caution">
    <text evidence="2">The sequence shown here is derived from an EMBL/GenBank/DDBJ whole genome shotgun (WGS) entry which is preliminary data.</text>
</comment>
<keyword evidence="3" id="KW-1185">Reference proteome</keyword>
<protein>
    <submittedName>
        <fullName evidence="2">Protein LNK2-like isoform X2</fullName>
    </submittedName>
</protein>
<proteinExistence type="predicted"/>
<dbReference type="InterPro" id="IPR039928">
    <property type="entry name" value="LNK"/>
</dbReference>
<accession>A0AAD7PC06</accession>
<feature type="compositionally biased region" description="Polar residues" evidence="1">
    <location>
        <begin position="670"/>
        <end position="686"/>
    </location>
</feature>
<dbReference type="PANTHER" id="PTHR33334:SF5">
    <property type="entry name" value="PROTEIN LNK2"/>
    <property type="match status" value="1"/>
</dbReference>
<reference evidence="2" key="1">
    <citation type="journal article" date="2023" name="Science">
        <title>Elucidation of the pathway for biosynthesis of saponin adjuvants from the soapbark tree.</title>
        <authorList>
            <person name="Reed J."/>
            <person name="Orme A."/>
            <person name="El-Demerdash A."/>
            <person name="Owen C."/>
            <person name="Martin L.B.B."/>
            <person name="Misra R.C."/>
            <person name="Kikuchi S."/>
            <person name="Rejzek M."/>
            <person name="Martin A.C."/>
            <person name="Harkess A."/>
            <person name="Leebens-Mack J."/>
            <person name="Louveau T."/>
            <person name="Stephenson M.J."/>
            <person name="Osbourn A."/>
        </authorList>
    </citation>
    <scope>NUCLEOTIDE SEQUENCE</scope>
    <source>
        <strain evidence="2">S10</strain>
    </source>
</reference>
<dbReference type="GO" id="GO:0007623">
    <property type="term" value="P:circadian rhythm"/>
    <property type="evidence" value="ECO:0007669"/>
    <property type="project" value="InterPro"/>
</dbReference>
<dbReference type="Proteomes" id="UP001163823">
    <property type="component" value="Chromosome 12"/>
</dbReference>
<evidence type="ECO:0000313" key="2">
    <source>
        <dbReference type="EMBL" id="KAJ7949334.1"/>
    </source>
</evidence>
<feature type="region of interest" description="Disordered" evidence="1">
    <location>
        <begin position="670"/>
        <end position="699"/>
    </location>
</feature>
<dbReference type="KEGG" id="qsa:O6P43_029680"/>
<sequence length="699" mass="77289">MFDWNDEEVSLHIFSGLENIIWGEPAESDDHIVPYPEASEDHCNKKEWNQETATAKLTEQKLPEAKIDIHGRSLESSSTLDTKGGISASGFGMVSWPDLSLSNAVKTDQASIETGLLVKDAEIYQSTNGGKEQSDFVDYSWDNIGNFDDLDRILSNDDPIFGHVNLDNADELWSSSKDVSNNPAPISLDAPTSGALKNTSEHLQVKAEFDQPFTLSYGNFGDPASHGLQNLHAIPDHVEYAGGRCQPTGKEQQVFQANQDMVGKIPAVRPSLTAENVMAPNNVAAKVSRKRNLLKSRKKSEGRHEGNMLQDYYSSWSPSMSLPGQFENHLVPSGIQSFPLSIVRQQQRQLQAVGSLQYQNSSNPFVAPSLYGNLTNTYPAMPVLSHIHSGEHGHQPLLSGYEVSPGKMNPVKKQMESPVKPLTMTPQEKIEKLRRRQQMQAMLAIQKQQQQFGQQVSSNNKTIAQNCLSENQIYIAGTDLEAEDPSTLSSIDPNSPLKQDDSSTISVAVHDYFIEDAVLYRLQNIISKLDIKIRLCIRDSLFRLAQSAMQRHYASDTSSTNKSSRDELELIAKEESSMHNRYTGLPNVETETNAIDRTVAHLLFHRPLESPGNDPETPGSPISAKIYCKRKAADPVNLWIGCMPEDFESKPDQVSKDSCLLAGVQPVNQLKDSPCIDNSENASSNEPADVGAQEVEDSQ</sequence>
<name>A0AAD7PC06_QUISA</name>
<dbReference type="PANTHER" id="PTHR33334">
    <property type="entry name" value="PROTEIN LNK1"/>
    <property type="match status" value="1"/>
</dbReference>
<gene>
    <name evidence="2" type="ORF">O6P43_029680</name>
</gene>
<dbReference type="EMBL" id="JARAOO010000012">
    <property type="protein sequence ID" value="KAJ7949334.1"/>
    <property type="molecule type" value="Genomic_DNA"/>
</dbReference>